<name>D0FZQ8_MYCIT</name>
<organism evidence="2">
    <name type="scientific">Mycobacterium intracellulare</name>
    <dbReference type="NCBI Taxonomy" id="1767"/>
    <lineage>
        <taxon>Bacteria</taxon>
        <taxon>Bacillati</taxon>
        <taxon>Actinomycetota</taxon>
        <taxon>Actinomycetes</taxon>
        <taxon>Mycobacteriales</taxon>
        <taxon>Mycobacteriaceae</taxon>
        <taxon>Mycobacterium</taxon>
        <taxon>Mycobacterium avium complex (MAC)</taxon>
    </lineage>
</organism>
<reference evidence="2" key="1">
    <citation type="journal article" date="2009" name="Microbiology (Mosc.)">
        <title>Molecular Typing of Mycobacterium intracellulare using Multilocus Variable-Number of Tandem-Repeat Analysis: Identification of Loci and Analysis of Clinical Isolates.</title>
        <authorList>
            <person name="Ichikawa K."/>
            <person name="Yagi T."/>
            <person name="Inagaki T."/>
            <person name="Moriyama M."/>
            <person name="Nakagawa T."/>
            <person name="Uchiya KI."/>
            <person name="Nikai T."/>
            <person name="Ogawa K."/>
        </authorList>
    </citation>
    <scope>NUCLEOTIDE SEQUENCE</scope>
</reference>
<dbReference type="InterPro" id="IPR047960">
    <property type="entry name" value="Transpos_IS1380"/>
</dbReference>
<feature type="domain" description="Transposase DDE" evidence="1">
    <location>
        <begin position="9"/>
        <end position="282"/>
    </location>
</feature>
<dbReference type="NCBIfam" id="NF033539">
    <property type="entry name" value="transpos_IS1380"/>
    <property type="match status" value="1"/>
</dbReference>
<evidence type="ECO:0000259" key="1">
    <source>
        <dbReference type="Pfam" id="PF13701"/>
    </source>
</evidence>
<dbReference type="Pfam" id="PF13701">
    <property type="entry name" value="DDE_Tnp_1_4"/>
    <property type="match status" value="1"/>
</dbReference>
<gene>
    <name evidence="2" type="primary">ISMin1</name>
</gene>
<evidence type="ECO:0000313" key="2">
    <source>
        <dbReference type="EMBL" id="BAI48024.1"/>
    </source>
</evidence>
<protein>
    <submittedName>
        <fullName evidence="2">Uncharacterized protein ISMin1</fullName>
    </submittedName>
</protein>
<accession>D0FZQ8</accession>
<dbReference type="AlphaFoldDB" id="D0FZQ8"/>
<dbReference type="EMBL" id="AB519649">
    <property type="protein sequence ID" value="BAI48024.1"/>
    <property type="molecule type" value="Genomic_DNA"/>
</dbReference>
<dbReference type="InterPro" id="IPR025668">
    <property type="entry name" value="Tnp_DDE_dom"/>
</dbReference>
<sequence>MMAFVDHGAGGTGEPLAAMLRPGRANASDAADQIAVLDAALAQLPQGVRDRVLVRGDTGSGVKEFLWHIHHLGLSYSVGVYGRQPVLDALAALPRQAWRRAKDADGCLREGAQVAELTRWLPATFVGWPPGMRVIARRERPHPGAQLRITDAHGWRITMFATNTTGGRLADLEVRHRLRARAEDRIRTLKDTGLANLPLQAFGKNEIWLELAALAYELLTWTQLLAWPDHPARSWEPKRLRLRLLSVAGRVITTGRRRILRLSRRWPWSELLTRGQRNLAALN</sequence>
<proteinExistence type="predicted"/>